<dbReference type="AlphaFoldDB" id="A0A0A9C8U1"/>
<dbReference type="EMBL" id="GBRH01225914">
    <property type="protein sequence ID" value="JAD71981.1"/>
    <property type="molecule type" value="Transcribed_RNA"/>
</dbReference>
<accession>A0A0A9C8U1</accession>
<proteinExistence type="predicted"/>
<evidence type="ECO:0000313" key="1">
    <source>
        <dbReference type="EMBL" id="JAD71981.1"/>
    </source>
</evidence>
<protein>
    <submittedName>
        <fullName evidence="1">Uncharacterized protein</fullName>
    </submittedName>
</protein>
<reference evidence="1" key="1">
    <citation type="submission" date="2014-09" db="EMBL/GenBank/DDBJ databases">
        <authorList>
            <person name="Magalhaes I.L.F."/>
            <person name="Oliveira U."/>
            <person name="Santos F.R."/>
            <person name="Vidigal T.H.D.A."/>
            <person name="Brescovit A.D."/>
            <person name="Santos A.J."/>
        </authorList>
    </citation>
    <scope>NUCLEOTIDE SEQUENCE</scope>
    <source>
        <tissue evidence="1">Shoot tissue taken approximately 20 cm above the soil surface</tissue>
    </source>
</reference>
<reference evidence="1" key="2">
    <citation type="journal article" date="2015" name="Data Brief">
        <title>Shoot transcriptome of the giant reed, Arundo donax.</title>
        <authorList>
            <person name="Barrero R.A."/>
            <person name="Guerrero F.D."/>
            <person name="Moolhuijzen P."/>
            <person name="Goolsby J.A."/>
            <person name="Tidwell J."/>
            <person name="Bellgard S.E."/>
            <person name="Bellgard M.I."/>
        </authorList>
    </citation>
    <scope>NUCLEOTIDE SEQUENCE</scope>
    <source>
        <tissue evidence="1">Shoot tissue taken approximately 20 cm above the soil surface</tissue>
    </source>
</reference>
<sequence>MKIMTRKVEFEDLTEVQGYLLPRS</sequence>
<organism evidence="1">
    <name type="scientific">Arundo donax</name>
    <name type="common">Giant reed</name>
    <name type="synonym">Donax arundinaceus</name>
    <dbReference type="NCBI Taxonomy" id="35708"/>
    <lineage>
        <taxon>Eukaryota</taxon>
        <taxon>Viridiplantae</taxon>
        <taxon>Streptophyta</taxon>
        <taxon>Embryophyta</taxon>
        <taxon>Tracheophyta</taxon>
        <taxon>Spermatophyta</taxon>
        <taxon>Magnoliopsida</taxon>
        <taxon>Liliopsida</taxon>
        <taxon>Poales</taxon>
        <taxon>Poaceae</taxon>
        <taxon>PACMAD clade</taxon>
        <taxon>Arundinoideae</taxon>
        <taxon>Arundineae</taxon>
        <taxon>Arundo</taxon>
    </lineage>
</organism>
<name>A0A0A9C8U1_ARUDO</name>